<dbReference type="Pfam" id="PF08805">
    <property type="entry name" value="PilS"/>
    <property type="match status" value="1"/>
</dbReference>
<dbReference type="RefSeq" id="WP_117001679.1">
    <property type="nucleotide sequence ID" value="NZ_BMJS01000004.1"/>
</dbReference>
<evidence type="ECO:0000313" key="4">
    <source>
        <dbReference type="Proteomes" id="UP000636949"/>
    </source>
</evidence>
<accession>A0A8J2Z360</accession>
<keyword evidence="4" id="KW-1185">Reference proteome</keyword>
<feature type="domain" description="Type 4 secretion system PilS N-terminal" evidence="2">
    <location>
        <begin position="51"/>
        <end position="180"/>
    </location>
</feature>
<evidence type="ECO:0000313" key="3">
    <source>
        <dbReference type="EMBL" id="GGF91988.1"/>
    </source>
</evidence>
<dbReference type="AlphaFoldDB" id="A0A8J2Z360"/>
<evidence type="ECO:0000259" key="2">
    <source>
        <dbReference type="Pfam" id="PF08805"/>
    </source>
</evidence>
<feature type="transmembrane region" description="Helical" evidence="1">
    <location>
        <begin position="20"/>
        <end position="45"/>
    </location>
</feature>
<dbReference type="Proteomes" id="UP000636949">
    <property type="component" value="Unassembled WGS sequence"/>
</dbReference>
<dbReference type="Gene3D" id="3.30.1690.10">
    <property type="entry name" value="TcpA-like pilin"/>
    <property type="match status" value="1"/>
</dbReference>
<reference evidence="3" key="1">
    <citation type="journal article" date="2014" name="Int. J. Syst. Evol. Microbiol.">
        <title>Complete genome sequence of Corynebacterium casei LMG S-19264T (=DSM 44701T), isolated from a smear-ripened cheese.</title>
        <authorList>
            <consortium name="US DOE Joint Genome Institute (JGI-PGF)"/>
            <person name="Walter F."/>
            <person name="Albersmeier A."/>
            <person name="Kalinowski J."/>
            <person name="Ruckert C."/>
        </authorList>
    </citation>
    <scope>NUCLEOTIDE SEQUENCE</scope>
    <source>
        <strain evidence="3">CGMCC 1.15758</strain>
    </source>
</reference>
<organism evidence="3 4">
    <name type="scientific">Cysteiniphilum litorale</name>
    <dbReference type="NCBI Taxonomy" id="2056700"/>
    <lineage>
        <taxon>Bacteria</taxon>
        <taxon>Pseudomonadati</taxon>
        <taxon>Pseudomonadota</taxon>
        <taxon>Gammaproteobacteria</taxon>
        <taxon>Thiotrichales</taxon>
        <taxon>Fastidiosibacteraceae</taxon>
        <taxon>Cysteiniphilum</taxon>
    </lineage>
</organism>
<keyword evidence="1" id="KW-0472">Membrane</keyword>
<keyword evidence="1" id="KW-1133">Transmembrane helix</keyword>
<dbReference type="SUPFAM" id="SSF54523">
    <property type="entry name" value="Pili subunits"/>
    <property type="match status" value="1"/>
</dbReference>
<sequence length="184" mass="18837">MSNDQKNMKALTTKQDGYSVIELLIVIGVIAFLIIIVFTIGTMLWGKSKDQQMTSGVDAISQGIHSIYAAAGGNYNDVSSLVAIRSGSVPSTLVKDSAAGIIGTAWYGDDNASTIVVNPAQGGRQFSVQLNAIPSSSCTSIGSKYLNGNAISVSANGQVANGPGELATACAGNGDTANLTINFS</sequence>
<dbReference type="InterPro" id="IPR045584">
    <property type="entry name" value="Pilin-like"/>
</dbReference>
<protein>
    <recommendedName>
        <fullName evidence="2">Type 4 secretion system PilS N-terminal domain-containing protein</fullName>
    </recommendedName>
</protein>
<proteinExistence type="predicted"/>
<dbReference type="InterPro" id="IPR014911">
    <property type="entry name" value="PilS_N"/>
</dbReference>
<dbReference type="OrthoDB" id="5625821at2"/>
<keyword evidence="1" id="KW-0812">Transmembrane</keyword>
<comment type="caution">
    <text evidence="3">The sequence shown here is derived from an EMBL/GenBank/DDBJ whole genome shotgun (WGS) entry which is preliminary data.</text>
</comment>
<name>A0A8J2Z360_9GAMM</name>
<dbReference type="EMBL" id="BMJS01000004">
    <property type="protein sequence ID" value="GGF91988.1"/>
    <property type="molecule type" value="Genomic_DNA"/>
</dbReference>
<gene>
    <name evidence="3" type="ORF">GCM10010995_06440</name>
</gene>
<evidence type="ECO:0000256" key="1">
    <source>
        <dbReference type="SAM" id="Phobius"/>
    </source>
</evidence>
<reference evidence="3" key="2">
    <citation type="submission" date="2020-09" db="EMBL/GenBank/DDBJ databases">
        <authorList>
            <person name="Sun Q."/>
            <person name="Zhou Y."/>
        </authorList>
    </citation>
    <scope>NUCLEOTIDE SEQUENCE</scope>
    <source>
        <strain evidence="3">CGMCC 1.15758</strain>
    </source>
</reference>